<keyword evidence="2 10" id="KW-0808">Transferase</keyword>
<accession>A0AAU6WR92</accession>
<sequence length="132" mass="14683">MFQQWILDNILNRLPVEDVAHGFVSGKSIVTNAAPHLGKAVIINIDLKDFFPSISYKRVKGLFSKLGYSEQLSTIFALICTQAHTEEVLIDGLTYFVQKGERFLPQGSPASPAISNMISYKLDKRLQGLAKN</sequence>
<dbReference type="CDD" id="cd03487">
    <property type="entry name" value="RT_Bac_retron_II"/>
    <property type="match status" value="1"/>
</dbReference>
<protein>
    <recommendedName>
        <fullName evidence="1">RNA-directed DNA polymerase</fullName>
        <ecNumber evidence="1">2.7.7.49</ecNumber>
    </recommendedName>
</protein>
<organism evidence="10 11">
    <name type="scientific">Chryseobacterium endophyticum</name>
    <dbReference type="NCBI Taxonomy" id="1854762"/>
    <lineage>
        <taxon>Bacteria</taxon>
        <taxon>Pseudomonadati</taxon>
        <taxon>Bacteroidota</taxon>
        <taxon>Flavobacteriia</taxon>
        <taxon>Flavobacteriales</taxon>
        <taxon>Weeksellaceae</taxon>
        <taxon>Chryseobacterium group</taxon>
        <taxon>Chryseobacterium</taxon>
    </lineage>
</organism>
<dbReference type="InterPro" id="IPR000477">
    <property type="entry name" value="RT_dom"/>
</dbReference>
<dbReference type="RefSeq" id="WP_345766883.1">
    <property type="nucleotide sequence ID" value="NZ_CP154834.1"/>
</dbReference>
<evidence type="ECO:0000256" key="1">
    <source>
        <dbReference type="ARBA" id="ARBA00012493"/>
    </source>
</evidence>
<dbReference type="GO" id="GO:0003964">
    <property type="term" value="F:RNA-directed DNA polymerase activity"/>
    <property type="evidence" value="ECO:0007669"/>
    <property type="project" value="UniProtKB-KW"/>
</dbReference>
<evidence type="ECO:0000256" key="4">
    <source>
        <dbReference type="ARBA" id="ARBA00022723"/>
    </source>
</evidence>
<dbReference type="EC" id="2.7.7.49" evidence="1"/>
<gene>
    <name evidence="10" type="ORF">AAFP95_02910</name>
</gene>
<dbReference type="AlphaFoldDB" id="A0AAU6WR92"/>
<evidence type="ECO:0000256" key="8">
    <source>
        <dbReference type="ARBA" id="ARBA00048173"/>
    </source>
</evidence>
<dbReference type="EMBL" id="CP154834">
    <property type="protein sequence ID" value="XAO74980.1"/>
    <property type="molecule type" value="Genomic_DNA"/>
</dbReference>
<keyword evidence="11" id="KW-1185">Reference proteome</keyword>
<evidence type="ECO:0000256" key="7">
    <source>
        <dbReference type="ARBA" id="ARBA00034120"/>
    </source>
</evidence>
<keyword evidence="4" id="KW-0479">Metal-binding</keyword>
<dbReference type="Pfam" id="PF00078">
    <property type="entry name" value="RVT_1"/>
    <property type="match status" value="1"/>
</dbReference>
<reference evidence="10 11" key="1">
    <citation type="submission" date="2024-04" db="EMBL/GenBank/DDBJ databases">
        <title>Genome sequencing and assembly of rice foliar adapted Chryseobacterium endophyticum OsEnb-ALM-A6.</title>
        <authorList>
            <person name="Kumar S."/>
            <person name="Javed M."/>
            <person name="Chouhan V."/>
            <person name="Charishma K."/>
            <person name="Patel A."/>
            <person name="Kumar M."/>
            <person name="Sahu K.P."/>
            <person name="Kumar A."/>
        </authorList>
    </citation>
    <scope>NUCLEOTIDE SEQUENCE [LARGE SCALE GENOMIC DNA]</scope>
    <source>
        <strain evidence="10 11">OsEnb-ALM-A6</strain>
    </source>
</reference>
<evidence type="ECO:0000313" key="10">
    <source>
        <dbReference type="EMBL" id="XAO74980.1"/>
    </source>
</evidence>
<keyword evidence="5" id="KW-0460">Magnesium</keyword>
<evidence type="ECO:0000259" key="9">
    <source>
        <dbReference type="Pfam" id="PF00078"/>
    </source>
</evidence>
<keyword evidence="3 10" id="KW-0548">Nucleotidyltransferase</keyword>
<dbReference type="PRINTS" id="PR00866">
    <property type="entry name" value="RNADNAPOLMS"/>
</dbReference>
<proteinExistence type="inferred from homology"/>
<feature type="domain" description="Reverse transcriptase" evidence="9">
    <location>
        <begin position="15"/>
        <end position="127"/>
    </location>
</feature>
<comment type="catalytic activity">
    <reaction evidence="8">
        <text>DNA(n) + a 2'-deoxyribonucleoside 5'-triphosphate = DNA(n+1) + diphosphate</text>
        <dbReference type="Rhea" id="RHEA:22508"/>
        <dbReference type="Rhea" id="RHEA-COMP:17339"/>
        <dbReference type="Rhea" id="RHEA-COMP:17340"/>
        <dbReference type="ChEBI" id="CHEBI:33019"/>
        <dbReference type="ChEBI" id="CHEBI:61560"/>
        <dbReference type="ChEBI" id="CHEBI:173112"/>
        <dbReference type="EC" id="2.7.7.49"/>
    </reaction>
</comment>
<dbReference type="PANTHER" id="PTHR34047">
    <property type="entry name" value="NUCLEAR INTRON MATURASE 1, MITOCHONDRIAL-RELATED"/>
    <property type="match status" value="1"/>
</dbReference>
<dbReference type="PANTHER" id="PTHR34047:SF7">
    <property type="entry name" value="RNA-DIRECTED DNA POLYMERASE"/>
    <property type="match status" value="1"/>
</dbReference>
<evidence type="ECO:0000313" key="11">
    <source>
        <dbReference type="Proteomes" id="UP001463665"/>
    </source>
</evidence>
<keyword evidence="6 10" id="KW-0695">RNA-directed DNA polymerase</keyword>
<dbReference type="InterPro" id="IPR000123">
    <property type="entry name" value="Reverse_transcriptase_msDNA"/>
</dbReference>
<dbReference type="InterPro" id="IPR051083">
    <property type="entry name" value="GrpII_Intron_Splice-Mob/Def"/>
</dbReference>
<comment type="similarity">
    <text evidence="7">Belongs to the bacterial reverse transcriptase family.</text>
</comment>
<evidence type="ECO:0000256" key="6">
    <source>
        <dbReference type="ARBA" id="ARBA00022918"/>
    </source>
</evidence>
<evidence type="ECO:0000256" key="5">
    <source>
        <dbReference type="ARBA" id="ARBA00022842"/>
    </source>
</evidence>
<dbReference type="GO" id="GO:0003723">
    <property type="term" value="F:RNA binding"/>
    <property type="evidence" value="ECO:0007669"/>
    <property type="project" value="InterPro"/>
</dbReference>
<dbReference type="GO" id="GO:0046872">
    <property type="term" value="F:metal ion binding"/>
    <property type="evidence" value="ECO:0007669"/>
    <property type="project" value="UniProtKB-KW"/>
</dbReference>
<name>A0AAU6WR92_9FLAO</name>
<evidence type="ECO:0000256" key="3">
    <source>
        <dbReference type="ARBA" id="ARBA00022695"/>
    </source>
</evidence>
<dbReference type="Proteomes" id="UP001463665">
    <property type="component" value="Chromosome"/>
</dbReference>
<evidence type="ECO:0000256" key="2">
    <source>
        <dbReference type="ARBA" id="ARBA00022679"/>
    </source>
</evidence>